<evidence type="ECO:0000313" key="3">
    <source>
        <dbReference type="Proteomes" id="UP001235712"/>
    </source>
</evidence>
<dbReference type="Proteomes" id="UP001235712">
    <property type="component" value="Unassembled WGS sequence"/>
</dbReference>
<dbReference type="RefSeq" id="WP_307239390.1">
    <property type="nucleotide sequence ID" value="NZ_JAUSQZ010000001.1"/>
</dbReference>
<dbReference type="InterPro" id="IPR043472">
    <property type="entry name" value="Macro_dom-like"/>
</dbReference>
<protein>
    <submittedName>
        <fullName evidence="2">O-acetyl-ADP-ribose deacetylase (Regulator of RNase III)</fullName>
    </submittedName>
</protein>
<dbReference type="SUPFAM" id="SSF52949">
    <property type="entry name" value="Macro domain-like"/>
    <property type="match status" value="1"/>
</dbReference>
<dbReference type="Gene3D" id="3.40.220.10">
    <property type="entry name" value="Leucine Aminopeptidase, subunit E, domain 1"/>
    <property type="match status" value="1"/>
</dbReference>
<evidence type="ECO:0000259" key="1">
    <source>
        <dbReference type="PROSITE" id="PS51154"/>
    </source>
</evidence>
<accession>A0ABT9NZF2</accession>
<reference evidence="2 3" key="1">
    <citation type="submission" date="2023-07" db="EMBL/GenBank/DDBJ databases">
        <title>Sequencing the genomes of 1000 actinobacteria strains.</title>
        <authorList>
            <person name="Klenk H.-P."/>
        </authorList>
    </citation>
    <scope>NUCLEOTIDE SEQUENCE [LARGE SCALE GENOMIC DNA]</scope>
    <source>
        <strain evidence="2 3">DSM 44388</strain>
    </source>
</reference>
<comment type="caution">
    <text evidence="2">The sequence shown here is derived from an EMBL/GenBank/DDBJ whole genome shotgun (WGS) entry which is preliminary data.</text>
</comment>
<dbReference type="EMBL" id="JAUSQZ010000001">
    <property type="protein sequence ID" value="MDP9825524.1"/>
    <property type="molecule type" value="Genomic_DNA"/>
</dbReference>
<name>A0ABT9NZF2_9ACTN</name>
<keyword evidence="3" id="KW-1185">Reference proteome</keyword>
<proteinExistence type="predicted"/>
<evidence type="ECO:0000313" key="2">
    <source>
        <dbReference type="EMBL" id="MDP9825524.1"/>
    </source>
</evidence>
<gene>
    <name evidence="2" type="ORF">J2S57_001273</name>
</gene>
<organism evidence="2 3">
    <name type="scientific">Kineosporia succinea</name>
    <dbReference type="NCBI Taxonomy" id="84632"/>
    <lineage>
        <taxon>Bacteria</taxon>
        <taxon>Bacillati</taxon>
        <taxon>Actinomycetota</taxon>
        <taxon>Actinomycetes</taxon>
        <taxon>Kineosporiales</taxon>
        <taxon>Kineosporiaceae</taxon>
        <taxon>Kineosporia</taxon>
    </lineage>
</organism>
<dbReference type="PROSITE" id="PS51154">
    <property type="entry name" value="MACRO"/>
    <property type="match status" value="1"/>
</dbReference>
<dbReference type="PANTHER" id="PTHR11106">
    <property type="entry name" value="GANGLIOSIDE INDUCED DIFFERENTIATION ASSOCIATED PROTEIN 2-RELATED"/>
    <property type="match status" value="1"/>
</dbReference>
<dbReference type="InterPro" id="IPR002589">
    <property type="entry name" value="Macro_dom"/>
</dbReference>
<dbReference type="Pfam" id="PF01661">
    <property type="entry name" value="Macro"/>
    <property type="match status" value="1"/>
</dbReference>
<feature type="domain" description="Macro" evidence="1">
    <location>
        <begin position="1"/>
        <end position="96"/>
    </location>
</feature>
<sequence length="96" mass="10501">MRVKHVVHAVGPRFGVDEPADELLAAAYASSLRRCEEVGATSVAFPALSTGAYGYPLLEACRISVQALRAAETSVNRCLLYAFDVKTRRFWVRALS</sequence>